<dbReference type="PANTHER" id="PTHR13604">
    <property type="entry name" value="DC12-RELATED"/>
    <property type="match status" value="1"/>
</dbReference>
<keyword evidence="6" id="KW-0238">DNA-binding</keyword>
<feature type="compositionally biased region" description="Basic and acidic residues" evidence="8">
    <location>
        <begin position="302"/>
        <end position="316"/>
    </location>
</feature>
<protein>
    <submittedName>
        <fullName evidence="9">SOS response-associated peptidase YedK</fullName>
    </submittedName>
</protein>
<dbReference type="AlphaFoldDB" id="A0A4P6XQE8"/>
<keyword evidence="5" id="KW-0190">Covalent protein-DNA linkage</keyword>
<evidence type="ECO:0000256" key="4">
    <source>
        <dbReference type="ARBA" id="ARBA00022801"/>
    </source>
</evidence>
<dbReference type="InterPro" id="IPR003738">
    <property type="entry name" value="SRAP"/>
</dbReference>
<dbReference type="SUPFAM" id="SSF143081">
    <property type="entry name" value="BB1717-like"/>
    <property type="match status" value="1"/>
</dbReference>
<dbReference type="GO" id="GO:0106300">
    <property type="term" value="P:protein-DNA covalent cross-linking repair"/>
    <property type="evidence" value="ECO:0007669"/>
    <property type="project" value="InterPro"/>
</dbReference>
<accession>A0A4P6XQE8</accession>
<dbReference type="GO" id="GO:0006508">
    <property type="term" value="P:proteolysis"/>
    <property type="evidence" value="ECO:0007669"/>
    <property type="project" value="UniProtKB-KW"/>
</dbReference>
<comment type="similarity">
    <text evidence="1">Belongs to the SOS response-associated peptidase family.</text>
</comment>
<dbReference type="Gene3D" id="3.90.1680.10">
    <property type="entry name" value="SOS response associated peptidase-like"/>
    <property type="match status" value="1"/>
</dbReference>
<keyword evidence="10" id="KW-1185">Reference proteome</keyword>
<name>A0A4P6XQE8_9ASCO</name>
<dbReference type="Pfam" id="PF02586">
    <property type="entry name" value="SRAP"/>
    <property type="match status" value="1"/>
</dbReference>
<evidence type="ECO:0000256" key="3">
    <source>
        <dbReference type="ARBA" id="ARBA00022763"/>
    </source>
</evidence>
<keyword evidence="2" id="KW-0645">Protease</keyword>
<evidence type="ECO:0000256" key="7">
    <source>
        <dbReference type="ARBA" id="ARBA00023239"/>
    </source>
</evidence>
<dbReference type="InterPro" id="IPR036590">
    <property type="entry name" value="SRAP-like"/>
</dbReference>
<keyword evidence="4" id="KW-0378">Hydrolase</keyword>
<gene>
    <name evidence="9" type="primary">MPUL0D03130</name>
    <name evidence="9" type="ORF">METSCH_D03130</name>
</gene>
<evidence type="ECO:0000256" key="6">
    <source>
        <dbReference type="ARBA" id="ARBA00023125"/>
    </source>
</evidence>
<reference evidence="10" key="1">
    <citation type="submission" date="2019-03" db="EMBL/GenBank/DDBJ databases">
        <title>Snf2 controls pulcherriminic acid biosynthesis and connects pigmentation and antifungal activity of the yeast Metschnikowia pulcherrima.</title>
        <authorList>
            <person name="Gore-Lloyd D."/>
            <person name="Sumann I."/>
            <person name="Brachmann A.O."/>
            <person name="Schneeberger K."/>
            <person name="Ortiz-Merino R.A."/>
            <person name="Moreno-Beltran M."/>
            <person name="Schlaefli M."/>
            <person name="Kirner P."/>
            <person name="Santos Kron A."/>
            <person name="Wolfe K.H."/>
            <person name="Piel J."/>
            <person name="Ahrens C.H."/>
            <person name="Henk D."/>
            <person name="Freimoser F.M."/>
        </authorList>
    </citation>
    <scope>NUCLEOTIDE SEQUENCE [LARGE SCALE GENOMIC DNA]</scope>
    <source>
        <strain evidence="10">APC 1.2</strain>
    </source>
</reference>
<evidence type="ECO:0000313" key="10">
    <source>
        <dbReference type="Proteomes" id="UP000292447"/>
    </source>
</evidence>
<keyword evidence="3" id="KW-0227">DNA damage</keyword>
<feature type="region of interest" description="Disordered" evidence="8">
    <location>
        <begin position="251"/>
        <end position="341"/>
    </location>
</feature>
<keyword evidence="7" id="KW-0456">Lyase</keyword>
<dbReference type="Proteomes" id="UP000292447">
    <property type="component" value="Chromosome IV"/>
</dbReference>
<dbReference type="GO" id="GO:0008233">
    <property type="term" value="F:peptidase activity"/>
    <property type="evidence" value="ECO:0007669"/>
    <property type="project" value="UniProtKB-KW"/>
</dbReference>
<evidence type="ECO:0000256" key="2">
    <source>
        <dbReference type="ARBA" id="ARBA00022670"/>
    </source>
</evidence>
<feature type="compositionally biased region" description="Basic and acidic residues" evidence="8">
    <location>
        <begin position="279"/>
        <end position="295"/>
    </location>
</feature>
<evidence type="ECO:0000256" key="1">
    <source>
        <dbReference type="ARBA" id="ARBA00008136"/>
    </source>
</evidence>
<proteinExistence type="inferred from homology"/>
<dbReference type="EMBL" id="CP034459">
    <property type="protein sequence ID" value="QBM89249.1"/>
    <property type="molecule type" value="Genomic_DNA"/>
</dbReference>
<evidence type="ECO:0000313" key="9">
    <source>
        <dbReference type="EMBL" id="QBM89249.1"/>
    </source>
</evidence>
<sequence>MHYETTSSVEGNSYTIELNVSSPNFDASYNIPPTGTGVIVYMDKQSSSDKKSDYSYHIEALKFGLLPVWAKPQDSLRVKKGSGLGAEYSREVQQHQAKLFNCRKETLAQARTVWAEPRKHTRCVVPILGYFEWLDLKQGKIPHFIHLPDHPLLFLAGLYSHNTNYNETEIVPKGEQYFSSFSIVTGPAKGEGKNDMLWLHSRKPIFIEPNSKAWYEWLSPDDCWDEKKLETCLNTETNPVYETFQWHTVAKSVGNPTNKGPEVIEEEKEKQQSIASFFQKKEPKDRDQKTGVKKESNKKKALKDDVTESEGADNHTKSSLSKRSRMPHDEGASGKRKFKKE</sequence>
<dbReference type="GO" id="GO:0016829">
    <property type="term" value="F:lyase activity"/>
    <property type="evidence" value="ECO:0007669"/>
    <property type="project" value="UniProtKB-KW"/>
</dbReference>
<dbReference type="PANTHER" id="PTHR13604:SF0">
    <property type="entry name" value="ABASIC SITE PROCESSING PROTEIN HMCES"/>
    <property type="match status" value="1"/>
</dbReference>
<dbReference type="STRING" id="2163413.A0A4P6XQE8"/>
<organism evidence="9 10">
    <name type="scientific">Metschnikowia aff. pulcherrima</name>
    <dbReference type="NCBI Taxonomy" id="2163413"/>
    <lineage>
        <taxon>Eukaryota</taxon>
        <taxon>Fungi</taxon>
        <taxon>Dikarya</taxon>
        <taxon>Ascomycota</taxon>
        <taxon>Saccharomycotina</taxon>
        <taxon>Pichiomycetes</taxon>
        <taxon>Metschnikowiaceae</taxon>
        <taxon>Metschnikowia</taxon>
    </lineage>
</organism>
<evidence type="ECO:0000256" key="8">
    <source>
        <dbReference type="SAM" id="MobiDB-lite"/>
    </source>
</evidence>
<evidence type="ECO:0000256" key="5">
    <source>
        <dbReference type="ARBA" id="ARBA00023124"/>
    </source>
</evidence>
<dbReference type="GO" id="GO:0003697">
    <property type="term" value="F:single-stranded DNA binding"/>
    <property type="evidence" value="ECO:0007669"/>
    <property type="project" value="InterPro"/>
</dbReference>